<reference evidence="1" key="1">
    <citation type="submission" date="2018-11" db="EMBL/GenBank/DDBJ databases">
        <authorList>
            <consortium name="Pathogen Informatics"/>
        </authorList>
    </citation>
    <scope>NUCLEOTIDE SEQUENCE</scope>
</reference>
<dbReference type="AlphaFoldDB" id="A0A3S5FDT2"/>
<sequence>MLLKMVAGLVTRSLHTSPRFHIKALAFIATFSYCTGNPIRS</sequence>
<name>A0A3S5FDT2_9PLAT</name>
<evidence type="ECO:0000313" key="1">
    <source>
        <dbReference type="EMBL" id="VEL20872.1"/>
    </source>
</evidence>
<proteinExistence type="predicted"/>
<keyword evidence="2" id="KW-1185">Reference proteome</keyword>
<comment type="caution">
    <text evidence="1">The sequence shown here is derived from an EMBL/GenBank/DDBJ whole genome shotgun (WGS) entry which is preliminary data.</text>
</comment>
<dbReference type="EMBL" id="CAAALY010048360">
    <property type="protein sequence ID" value="VEL20872.1"/>
    <property type="molecule type" value="Genomic_DNA"/>
</dbReference>
<gene>
    <name evidence="1" type="ORF">PXEA_LOCUS14312</name>
</gene>
<accession>A0A3S5FDT2</accession>
<organism evidence="1 2">
    <name type="scientific">Protopolystoma xenopodis</name>
    <dbReference type="NCBI Taxonomy" id="117903"/>
    <lineage>
        <taxon>Eukaryota</taxon>
        <taxon>Metazoa</taxon>
        <taxon>Spiralia</taxon>
        <taxon>Lophotrochozoa</taxon>
        <taxon>Platyhelminthes</taxon>
        <taxon>Monogenea</taxon>
        <taxon>Polyopisthocotylea</taxon>
        <taxon>Polystomatidea</taxon>
        <taxon>Polystomatidae</taxon>
        <taxon>Protopolystoma</taxon>
    </lineage>
</organism>
<protein>
    <submittedName>
        <fullName evidence="1">Uncharacterized protein</fullName>
    </submittedName>
</protein>
<dbReference type="Proteomes" id="UP000784294">
    <property type="component" value="Unassembled WGS sequence"/>
</dbReference>
<evidence type="ECO:0000313" key="2">
    <source>
        <dbReference type="Proteomes" id="UP000784294"/>
    </source>
</evidence>